<dbReference type="RefSeq" id="WP_069857321.1">
    <property type="nucleotide sequence ID" value="NZ_BDFE01000007.1"/>
</dbReference>
<dbReference type="EMBL" id="BDFE01000007">
    <property type="protein sequence ID" value="GAU07776.1"/>
    <property type="molecule type" value="Genomic_DNA"/>
</dbReference>
<feature type="transmembrane region" description="Helical" evidence="1">
    <location>
        <begin position="69"/>
        <end position="89"/>
    </location>
</feature>
<keyword evidence="1" id="KW-1133">Transmembrane helix</keyword>
<proteinExistence type="predicted"/>
<feature type="transmembrane region" description="Helical" evidence="1">
    <location>
        <begin position="323"/>
        <end position="348"/>
    </location>
</feature>
<feature type="transmembrane region" description="Helical" evidence="1">
    <location>
        <begin position="186"/>
        <end position="207"/>
    </location>
</feature>
<dbReference type="Proteomes" id="UP000095200">
    <property type="component" value="Unassembled WGS sequence"/>
</dbReference>
<feature type="transmembrane region" description="Helical" evidence="1">
    <location>
        <begin position="134"/>
        <end position="159"/>
    </location>
</feature>
<evidence type="ECO:0000256" key="1">
    <source>
        <dbReference type="SAM" id="Phobius"/>
    </source>
</evidence>
<feature type="transmembrane region" description="Helical" evidence="1">
    <location>
        <begin position="248"/>
        <end position="275"/>
    </location>
</feature>
<feature type="transmembrane region" description="Helical" evidence="1">
    <location>
        <begin position="22"/>
        <end position="48"/>
    </location>
</feature>
<feature type="transmembrane region" description="Helical" evidence="1">
    <location>
        <begin position="101"/>
        <end position="122"/>
    </location>
</feature>
<dbReference type="AlphaFoldDB" id="A0A194AFA9"/>
<reference evidence="3" key="1">
    <citation type="submission" date="2016-06" db="EMBL/GenBank/DDBJ databases">
        <title>Draft genome sequence of Desulfoplanes formicivorans strain Pf12B.</title>
        <authorList>
            <person name="Watanabe M."/>
            <person name="Kojima H."/>
            <person name="Fukui M."/>
        </authorList>
    </citation>
    <scope>NUCLEOTIDE SEQUENCE [LARGE SCALE GENOMIC DNA]</scope>
    <source>
        <strain evidence="3">Pf12B</strain>
    </source>
</reference>
<evidence type="ECO:0000313" key="2">
    <source>
        <dbReference type="EMBL" id="GAU07776.1"/>
    </source>
</evidence>
<name>A0A194AFA9_9BACT</name>
<keyword evidence="1" id="KW-0812">Transmembrane</keyword>
<protein>
    <submittedName>
        <fullName evidence="2">Uncharacterized protein</fullName>
    </submittedName>
</protein>
<comment type="caution">
    <text evidence="2">The sequence shown here is derived from an EMBL/GenBank/DDBJ whole genome shotgun (WGS) entry which is preliminary data.</text>
</comment>
<dbReference type="STRING" id="1592317.DPF_0475"/>
<evidence type="ECO:0000313" key="3">
    <source>
        <dbReference type="Proteomes" id="UP000095200"/>
    </source>
</evidence>
<dbReference type="OrthoDB" id="9810382at2"/>
<accession>A0A194AFA9</accession>
<organism evidence="2 3">
    <name type="scientific">Desulfoplanes formicivorans</name>
    <dbReference type="NCBI Taxonomy" id="1592317"/>
    <lineage>
        <taxon>Bacteria</taxon>
        <taxon>Pseudomonadati</taxon>
        <taxon>Thermodesulfobacteriota</taxon>
        <taxon>Desulfovibrionia</taxon>
        <taxon>Desulfovibrionales</taxon>
        <taxon>Desulfoplanaceae</taxon>
        <taxon>Desulfoplanes</taxon>
    </lineage>
</organism>
<sequence>MDPSQLIPATDPISVPWIWFEALGILTFVVHLLFMNAMFGGSIIALVVREKGRSRMHPVAQSLASKLPTLVALTVNMGVAPLLFIQVIYGNFLYTSTILMAVYWLSIVVLVILAYYLLYYHAFKYDVLANNRKLVMAMVVALFMVVAFFFSNAMTLMIVPPAWEGYFSNVSGTLLNLTDPTLIPRYLHFVVAAMAVGGLFVALLGYMQRRQNKDGEPQITIGLQWFTSMTLVQFVIGTWFLLSLKREVMLAFLGDNGFATAVFLVALAVSLLALYAGFTRRILLAAGSTVALVSLMAIVRALLRWEYLAPYFHPSDLTLQPQYSPLVMFILFLVVGLGVVAYMLHLYLSAGKED</sequence>
<keyword evidence="3" id="KW-1185">Reference proteome</keyword>
<feature type="transmembrane region" description="Helical" evidence="1">
    <location>
        <begin position="219"/>
        <end position="242"/>
    </location>
</feature>
<feature type="transmembrane region" description="Helical" evidence="1">
    <location>
        <begin position="282"/>
        <end position="303"/>
    </location>
</feature>
<keyword evidence="1" id="KW-0472">Membrane</keyword>
<gene>
    <name evidence="2" type="ORF">DPF_0475</name>
</gene>